<feature type="compositionally biased region" description="Low complexity" evidence="2">
    <location>
        <begin position="30"/>
        <end position="49"/>
    </location>
</feature>
<evidence type="ECO:0000313" key="4">
    <source>
        <dbReference type="EMBL" id="GAA2192561.1"/>
    </source>
</evidence>
<dbReference type="InterPro" id="IPR029063">
    <property type="entry name" value="SAM-dependent_MTases_sf"/>
</dbReference>
<protein>
    <submittedName>
        <fullName evidence="4">Methyltransferase domain-containing protein</fullName>
    </submittedName>
</protein>
<dbReference type="Gene3D" id="3.40.50.150">
    <property type="entry name" value="Vaccinia Virus protein VP39"/>
    <property type="match status" value="1"/>
</dbReference>
<feature type="region of interest" description="Disordered" evidence="2">
    <location>
        <begin position="28"/>
        <end position="63"/>
    </location>
</feature>
<organism evidence="4 5">
    <name type="scientific">Streptomyces bangladeshensis</name>
    <dbReference type="NCBI Taxonomy" id="295352"/>
    <lineage>
        <taxon>Bacteria</taxon>
        <taxon>Bacillati</taxon>
        <taxon>Actinomycetota</taxon>
        <taxon>Actinomycetes</taxon>
        <taxon>Kitasatosporales</taxon>
        <taxon>Streptomycetaceae</taxon>
        <taxon>Streptomyces</taxon>
    </lineage>
</organism>
<evidence type="ECO:0000256" key="2">
    <source>
        <dbReference type="SAM" id="MobiDB-lite"/>
    </source>
</evidence>
<keyword evidence="1" id="KW-0808">Transferase</keyword>
<sequence>MPCPQVCQSPGEARASLWEQGVPLCSRLWTTGRPGRPGRTSRASRASRATGDDRGKTGSDGYLLDNRQNEAAERFDTFTALFDPTTFRHLEGLGIAPGRRCWEVGAGGTSVVSWLAEKAGPDGQAVATDIDTSRLTAATRPPVEVRVHDVGREEPPGEDFGLVHARLVLVHVPERERALRSMINALRSGGRLLIEDAAPALQPLTCPDEYGPEQRLANRLRRGFRHLLADRGADLSYGRKLPRLLREVGLHDVQADAYFPVASPACTALEAATVRQVRDRLVAAGLATDAEIDRHLANVEAGTMDLTTAPMISAWGRKE</sequence>
<dbReference type="SUPFAM" id="SSF53335">
    <property type="entry name" value="S-adenosyl-L-methionine-dependent methyltransferases"/>
    <property type="match status" value="1"/>
</dbReference>
<dbReference type="Pfam" id="PF08241">
    <property type="entry name" value="Methyltransf_11"/>
    <property type="match status" value="1"/>
</dbReference>
<dbReference type="PANTHER" id="PTHR43861:SF3">
    <property type="entry name" value="PUTATIVE (AFU_ORTHOLOGUE AFUA_2G14390)-RELATED"/>
    <property type="match status" value="1"/>
</dbReference>
<gene>
    <name evidence="4" type="ORF">GCM10009787_10540</name>
</gene>
<reference evidence="4 5" key="1">
    <citation type="journal article" date="2019" name="Int. J. Syst. Evol. Microbiol.">
        <title>The Global Catalogue of Microorganisms (GCM) 10K type strain sequencing project: providing services to taxonomists for standard genome sequencing and annotation.</title>
        <authorList>
            <consortium name="The Broad Institute Genomics Platform"/>
            <consortium name="The Broad Institute Genome Sequencing Center for Infectious Disease"/>
            <person name="Wu L."/>
            <person name="Ma J."/>
        </authorList>
    </citation>
    <scope>NUCLEOTIDE SEQUENCE [LARGE SCALE GENOMIC DNA]</scope>
    <source>
        <strain evidence="4 5">JCM 14924</strain>
    </source>
</reference>
<evidence type="ECO:0000259" key="3">
    <source>
        <dbReference type="Pfam" id="PF08241"/>
    </source>
</evidence>
<dbReference type="PANTHER" id="PTHR43861">
    <property type="entry name" value="TRANS-ACONITATE 2-METHYLTRANSFERASE-RELATED"/>
    <property type="match status" value="1"/>
</dbReference>
<dbReference type="Proteomes" id="UP001501391">
    <property type="component" value="Unassembled WGS sequence"/>
</dbReference>
<name>A0ABN3BDQ8_9ACTN</name>
<accession>A0ABN3BDQ8</accession>
<dbReference type="GO" id="GO:0008168">
    <property type="term" value="F:methyltransferase activity"/>
    <property type="evidence" value="ECO:0007669"/>
    <property type="project" value="UniProtKB-KW"/>
</dbReference>
<dbReference type="GO" id="GO:0032259">
    <property type="term" value="P:methylation"/>
    <property type="evidence" value="ECO:0007669"/>
    <property type="project" value="UniProtKB-KW"/>
</dbReference>
<feature type="domain" description="Methyltransferase type 11" evidence="3">
    <location>
        <begin position="103"/>
        <end position="194"/>
    </location>
</feature>
<evidence type="ECO:0000313" key="5">
    <source>
        <dbReference type="Proteomes" id="UP001501391"/>
    </source>
</evidence>
<keyword evidence="5" id="KW-1185">Reference proteome</keyword>
<dbReference type="InterPro" id="IPR013216">
    <property type="entry name" value="Methyltransf_11"/>
</dbReference>
<proteinExistence type="predicted"/>
<comment type="caution">
    <text evidence="4">The sequence shown here is derived from an EMBL/GenBank/DDBJ whole genome shotgun (WGS) entry which is preliminary data.</text>
</comment>
<keyword evidence="4" id="KW-0489">Methyltransferase</keyword>
<dbReference type="EMBL" id="BAAAOQ010000003">
    <property type="protein sequence ID" value="GAA2192561.1"/>
    <property type="molecule type" value="Genomic_DNA"/>
</dbReference>
<evidence type="ECO:0000256" key="1">
    <source>
        <dbReference type="ARBA" id="ARBA00022679"/>
    </source>
</evidence>